<sequence>MASGQLELSPSEVTFLEVLHDSEESVIYKVSVHGMDCVMKVFHERPRQKWDPPENEVSLCMREVAAYQRLKAKGLCALGVVPNFYGFMTDIDVTYWPNLFPFNRDTPPDSLLPKAILIEYVPNMKQIELTNYMKERAETLRNTLFEMNQINILHGDIYPRNMMVCSGGKERVLWIDFDVSRTLPEDKSLTEEQQRWFDLEARLMNTFVNNMAADAVEGKLHKAWPCYYDATYTYWKRVKMGLSGWKRSNWPGPGVANADNEDSEDEDVGAIDDDQIPRPWMEF</sequence>
<reference evidence="2 3" key="1">
    <citation type="submission" date="2018-02" db="EMBL/GenBank/DDBJ databases">
        <title>The genomes of Aspergillus section Nigri reveals drivers in fungal speciation.</title>
        <authorList>
            <consortium name="DOE Joint Genome Institute"/>
            <person name="Vesth T.C."/>
            <person name="Nybo J."/>
            <person name="Theobald S."/>
            <person name="Brandl J."/>
            <person name="Frisvad J.C."/>
            <person name="Nielsen K.F."/>
            <person name="Lyhne E.K."/>
            <person name="Kogle M.E."/>
            <person name="Kuo A."/>
            <person name="Riley R."/>
            <person name="Clum A."/>
            <person name="Nolan M."/>
            <person name="Lipzen A."/>
            <person name="Salamov A."/>
            <person name="Henrissat B."/>
            <person name="Wiebenga A."/>
            <person name="De vries R.P."/>
            <person name="Grigoriev I.V."/>
            <person name="Mortensen U.H."/>
            <person name="Andersen M.R."/>
            <person name="Baker S.E."/>
        </authorList>
    </citation>
    <scope>NUCLEOTIDE SEQUENCE [LARGE SCALE GENOMIC DNA]</scope>
    <source>
        <strain evidence="2 3">CBS 114.51</strain>
    </source>
</reference>
<evidence type="ECO:0000313" key="3">
    <source>
        <dbReference type="Proteomes" id="UP000249497"/>
    </source>
</evidence>
<dbReference type="OrthoDB" id="4185642at2759"/>
<name>A0A8T8XFH4_ASPJA</name>
<evidence type="ECO:0000256" key="1">
    <source>
        <dbReference type="SAM" id="MobiDB-lite"/>
    </source>
</evidence>
<dbReference type="InterPro" id="IPR011009">
    <property type="entry name" value="Kinase-like_dom_sf"/>
</dbReference>
<dbReference type="GeneID" id="37177015"/>
<evidence type="ECO:0000313" key="2">
    <source>
        <dbReference type="EMBL" id="RAH86022.1"/>
    </source>
</evidence>
<dbReference type="Gene3D" id="1.10.510.10">
    <property type="entry name" value="Transferase(Phosphotransferase) domain 1"/>
    <property type="match status" value="1"/>
</dbReference>
<dbReference type="AlphaFoldDB" id="A0A8T8XFH4"/>
<feature type="region of interest" description="Disordered" evidence="1">
    <location>
        <begin position="253"/>
        <end position="283"/>
    </location>
</feature>
<organism evidence="2 3">
    <name type="scientific">Aspergillus japonicus CBS 114.51</name>
    <dbReference type="NCBI Taxonomy" id="1448312"/>
    <lineage>
        <taxon>Eukaryota</taxon>
        <taxon>Fungi</taxon>
        <taxon>Dikarya</taxon>
        <taxon>Ascomycota</taxon>
        <taxon>Pezizomycotina</taxon>
        <taxon>Eurotiomycetes</taxon>
        <taxon>Eurotiomycetidae</taxon>
        <taxon>Eurotiales</taxon>
        <taxon>Aspergillaceae</taxon>
        <taxon>Aspergillus</taxon>
        <taxon>Aspergillus subgen. Circumdati</taxon>
    </lineage>
</organism>
<dbReference type="RefSeq" id="XP_025531916.1">
    <property type="nucleotide sequence ID" value="XM_025673323.1"/>
</dbReference>
<dbReference type="EMBL" id="KZ824773">
    <property type="protein sequence ID" value="RAH86022.1"/>
    <property type="molecule type" value="Genomic_DNA"/>
</dbReference>
<protein>
    <recommendedName>
        <fullName evidence="4">Protein kinase domain-containing protein</fullName>
    </recommendedName>
</protein>
<evidence type="ECO:0008006" key="4">
    <source>
        <dbReference type="Google" id="ProtNLM"/>
    </source>
</evidence>
<dbReference type="Proteomes" id="UP000249497">
    <property type="component" value="Unassembled WGS sequence"/>
</dbReference>
<keyword evidence="3" id="KW-1185">Reference proteome</keyword>
<dbReference type="SUPFAM" id="SSF56112">
    <property type="entry name" value="Protein kinase-like (PK-like)"/>
    <property type="match status" value="1"/>
</dbReference>
<gene>
    <name evidence="2" type="ORF">BO86DRAFT_395468</name>
</gene>
<accession>A0A8T8XFH4</accession>
<proteinExistence type="predicted"/>
<feature type="compositionally biased region" description="Acidic residues" evidence="1">
    <location>
        <begin position="259"/>
        <end position="274"/>
    </location>
</feature>